<name>A0A7W8ZB05_9ACTN</name>
<sequence length="179" mass="18617">MRRNVRAGWIAAGGLLSASAVLGVALAVWLAVRLPHDYDFALGSYDSADLGRRTTEVSTVTYAITTPVVVVNTAGPVRVLVARGPAGRLAVRREMSWEEGEREFQESWRDGTTLDVRLGCPRPARGTAAPCHATYTLTAPASVRVQLVTPSGTATCAAAGPEPAACESTGPPPAPAPPG</sequence>
<gene>
    <name evidence="2" type="ORF">BJ981_006457</name>
</gene>
<proteinExistence type="predicted"/>
<dbReference type="EMBL" id="JACHBR010000002">
    <property type="protein sequence ID" value="MBB5630693.1"/>
    <property type="molecule type" value="Genomic_DNA"/>
</dbReference>
<dbReference type="RefSeq" id="WP_184617093.1">
    <property type="nucleotide sequence ID" value="NZ_BOOS01000081.1"/>
</dbReference>
<protein>
    <submittedName>
        <fullName evidence="2">Uncharacterized protein</fullName>
    </submittedName>
</protein>
<dbReference type="AlphaFoldDB" id="A0A7W8ZB05"/>
<keyword evidence="3" id="KW-1185">Reference proteome</keyword>
<organism evidence="2 3">
    <name type="scientific">Sphaerisporangium krabiense</name>
    <dbReference type="NCBI Taxonomy" id="763782"/>
    <lineage>
        <taxon>Bacteria</taxon>
        <taxon>Bacillati</taxon>
        <taxon>Actinomycetota</taxon>
        <taxon>Actinomycetes</taxon>
        <taxon>Streptosporangiales</taxon>
        <taxon>Streptosporangiaceae</taxon>
        <taxon>Sphaerisporangium</taxon>
    </lineage>
</organism>
<evidence type="ECO:0000313" key="2">
    <source>
        <dbReference type="EMBL" id="MBB5630693.1"/>
    </source>
</evidence>
<accession>A0A7W8ZB05</accession>
<evidence type="ECO:0000256" key="1">
    <source>
        <dbReference type="SAM" id="MobiDB-lite"/>
    </source>
</evidence>
<comment type="caution">
    <text evidence="2">The sequence shown here is derived from an EMBL/GenBank/DDBJ whole genome shotgun (WGS) entry which is preliminary data.</text>
</comment>
<evidence type="ECO:0000313" key="3">
    <source>
        <dbReference type="Proteomes" id="UP000588112"/>
    </source>
</evidence>
<reference evidence="2 3" key="1">
    <citation type="submission" date="2020-08" db="EMBL/GenBank/DDBJ databases">
        <title>Sequencing the genomes of 1000 actinobacteria strains.</title>
        <authorList>
            <person name="Klenk H.-P."/>
        </authorList>
    </citation>
    <scope>NUCLEOTIDE SEQUENCE [LARGE SCALE GENOMIC DNA]</scope>
    <source>
        <strain evidence="2 3">DSM 45790</strain>
    </source>
</reference>
<feature type="compositionally biased region" description="Pro residues" evidence="1">
    <location>
        <begin position="170"/>
        <end position="179"/>
    </location>
</feature>
<dbReference type="Proteomes" id="UP000588112">
    <property type="component" value="Unassembled WGS sequence"/>
</dbReference>
<feature type="region of interest" description="Disordered" evidence="1">
    <location>
        <begin position="159"/>
        <end position="179"/>
    </location>
</feature>